<feature type="compositionally biased region" description="Basic and acidic residues" evidence="1">
    <location>
        <begin position="1128"/>
        <end position="1138"/>
    </location>
</feature>
<sequence>MTLPAPLREGWHTTAKCSACCDEFGKPLSFSKNGVRKHLDSATHLANVKTLTNVRTKRTIQQPKSTPPRQSIRPRAEVDVEDITLGFWNAPSLVPQPELPSVSREDFLSVFQCLSTPQDAPATNDELASTGDDLFDDCITHGQPTPNQPGLASDCERQSELGDFGSDSEEEGQPFHASSTSSTTRTRYRTQPNPSPDEWFPYASFAMYLADLLFSSRRLNFSREQMWAILEFARATGGQNIPTLSALRKTQDKLKARVGDPTHRHVSPSGTAFHLNKISETLKQDMANPHLRPHMNFIPHAEGRYMSQAWHAFKMVHDVSDHVLTPSVRSGGRIYYVNELARRKNDYFLPLRWITYGPSKELYAIGYHTTESPSGLLVCSDKRMTVKVSTFLETFPEMLQRGAVPVFSDSAREFRAKMPHPLRTVAGSRPVYSIPLIIFMDDASGNTSKQWNKHWSCYLSNASLPREVLQAEYNVRFVATSPHATPSELMHGIRNSIDDAFNNPTVAFDCLNKEEVFIRLFPLFWAGDNPMQAEHCSSSGLASNKFCRTCEVGGDTNFKLSIVGYCSLFEPGVTRSAIKTRKLIEEHLDMVLKPRMIQKVKDHVSDSGIKDPIAQPLIDRLLTLGKDLLKPDNSGVRRTAQEVENMLKVEVATARKVGFMNPLLDMEGLGGDIHLDTPTEILHTILLGVVKHFKAIVQVMPFVMYDLFAGNRHLISAWLLLGRMTSMLWYTAIDDIDAYTNELRDLIQDFLLVTASCSPSIMILKPKFHFLSFNGVFRAASTFSNRQAPSRDIARRFANIERAKHICSGGFWKEGGEWVCASPAIRAYPAKSTVFSKLIGLPKLNTVTPGSVRTRANPNVIPWMELVQGVGASHLEAPGGCDNHYIQAVSMVSQSGNTVRAGSDILLQDQSFGHVQAIFVHHFTNGDTVDYVLIERYILAEQKHPLLDMPMVSRSGTLAYVPAVEVECLVNLQHDCATSQKCKCTKVTYEIQERERTSKALLCVNHSDQVRFIINIHALHNSLQLRRAISPELHLRKTLSLNKEEIFSTAVEKMKNNRAEKARIAAAKKAAKAMVEEVVRGTGAGAVGDTGNGGDTGDTGEAPEMVIEAPPRKRKRQTGRVRTAGKRGGGEREDEKAGRVGNPGAGQEDDRERERQGGDEVASHVRGVTDTGTWPWHVTTAPSTFQTFNIVRTSTLSLAFFSVHSPWGHLQFEEGSETSSNIDTQEEEPGPVGQTAPTTGSAFDYIDLSRVAVSPALLAFAEGCCEEYRLPAIAKEDVMQAASLPGANFMTIRLYALMKSMGQDATKTQVDDFLKSNTFKENIKRRIQGGLLDPNTPYYVRGCTARFVRHMRENPASYEIPQVVQEGLMTTKKFSSAVGEILSGFRGELRRKIFGSIEDKADIASTGEKLAIQGFQISEDHLKRFALLRQLSEDYMKAEAEAQAKKAVENAQAGVRARGKKTQADKAPQKALAFWTYIDSQMNRFHKYPVAQRSEILKKILRRDRKKYPDHTSQARWYPPASKLVVSQWQADASYAIQVMAGYTLTAAQEGQEAPLTNSGAPDEDEGPGNGEAPPEEGGNPSGDEDDRHTQEGTGINGDFQEDPATLSGDDMPPESTQQRPNNGHTSDGPGTGPSTRVTNNLLSSDGHRRAPPDSVGPVRGTPGSQDGRVATLAQTSRGSPFPPSSRTSTPRPPRAPASGPMGVTRGGRVTRSSAQCLPVAEQYNPADSETAAASMSVGI</sequence>
<proteinExistence type="predicted"/>
<reference evidence="2" key="1">
    <citation type="submission" date="2020-09" db="EMBL/GenBank/DDBJ databases">
        <title>Comparative genome analyses of four rice-infecting Rhizoctonia solani isolates reveal extensive enrichment of homogalacturonan modification genes.</title>
        <authorList>
            <person name="Lee D.-Y."/>
            <person name="Jeon J."/>
            <person name="Kim K.-T."/>
            <person name="Cheong K."/>
            <person name="Song H."/>
            <person name="Choi G."/>
            <person name="Ko J."/>
            <person name="Opiyo S.O."/>
            <person name="Zuo S."/>
            <person name="Madhav S."/>
            <person name="Lee Y.-H."/>
            <person name="Wang G.-L."/>
        </authorList>
    </citation>
    <scope>NUCLEOTIDE SEQUENCE</scope>
    <source>
        <strain evidence="2">AG1-IA B2</strain>
    </source>
</reference>
<accession>A0A8H7MAB6</accession>
<feature type="compositionally biased region" description="Polar residues" evidence="1">
    <location>
        <begin position="1633"/>
        <end position="1644"/>
    </location>
</feature>
<dbReference type="EMBL" id="JACYCF010000001">
    <property type="protein sequence ID" value="KAF8761807.1"/>
    <property type="molecule type" value="Genomic_DNA"/>
</dbReference>
<comment type="caution">
    <text evidence="2">The sequence shown here is derived from an EMBL/GenBank/DDBJ whole genome shotgun (WGS) entry which is preliminary data.</text>
</comment>
<feature type="compositionally biased region" description="Basic residues" evidence="1">
    <location>
        <begin position="1112"/>
        <end position="1125"/>
    </location>
</feature>
<feature type="compositionally biased region" description="Gly residues" evidence="1">
    <location>
        <begin position="1083"/>
        <end position="1097"/>
    </location>
</feature>
<organism evidence="2 3">
    <name type="scientific">Rhizoctonia solani</name>
    <dbReference type="NCBI Taxonomy" id="456999"/>
    <lineage>
        <taxon>Eukaryota</taxon>
        <taxon>Fungi</taxon>
        <taxon>Dikarya</taxon>
        <taxon>Basidiomycota</taxon>
        <taxon>Agaricomycotina</taxon>
        <taxon>Agaricomycetes</taxon>
        <taxon>Cantharellales</taxon>
        <taxon>Ceratobasidiaceae</taxon>
        <taxon>Rhizoctonia</taxon>
    </lineage>
</organism>
<protein>
    <recommendedName>
        <fullName evidence="4">C2H2-type domain-containing protein</fullName>
    </recommendedName>
</protein>
<feature type="compositionally biased region" description="Basic and acidic residues" evidence="1">
    <location>
        <begin position="1148"/>
        <end position="1163"/>
    </location>
</feature>
<evidence type="ECO:0000256" key="1">
    <source>
        <dbReference type="SAM" id="MobiDB-lite"/>
    </source>
</evidence>
<evidence type="ECO:0008006" key="4">
    <source>
        <dbReference type="Google" id="ProtNLM"/>
    </source>
</evidence>
<dbReference type="Proteomes" id="UP000614334">
    <property type="component" value="Unassembled WGS sequence"/>
</dbReference>
<feature type="region of interest" description="Disordered" evidence="1">
    <location>
        <begin position="1551"/>
        <end position="1717"/>
    </location>
</feature>
<name>A0A8H7MAB6_9AGAM</name>
<feature type="compositionally biased region" description="Polar residues" evidence="1">
    <location>
        <begin position="1615"/>
        <end position="1626"/>
    </location>
</feature>
<feature type="region of interest" description="Disordered" evidence="1">
    <location>
        <begin position="119"/>
        <end position="194"/>
    </location>
</feature>
<dbReference type="PANTHER" id="PTHR31912">
    <property type="entry name" value="IP13529P"/>
    <property type="match status" value="1"/>
</dbReference>
<feature type="region of interest" description="Disordered" evidence="1">
    <location>
        <begin position="1083"/>
        <end position="1166"/>
    </location>
</feature>
<gene>
    <name evidence="2" type="ORF">RHS01_01210</name>
</gene>
<evidence type="ECO:0000313" key="2">
    <source>
        <dbReference type="EMBL" id="KAF8761807.1"/>
    </source>
</evidence>
<feature type="region of interest" description="Disordered" evidence="1">
    <location>
        <begin position="1214"/>
        <end position="1239"/>
    </location>
</feature>
<dbReference type="PANTHER" id="PTHR31912:SF34">
    <property type="entry name" value="NOTOCHORD-RELATED PROTEIN"/>
    <property type="match status" value="1"/>
</dbReference>
<evidence type="ECO:0000313" key="3">
    <source>
        <dbReference type="Proteomes" id="UP000614334"/>
    </source>
</evidence>
<feature type="compositionally biased region" description="Low complexity" evidence="1">
    <location>
        <begin position="1677"/>
        <end position="1690"/>
    </location>
</feature>